<sequence>MQAEISRPASCISLCGDRTNHKVRNSKHPQAKRGRERSLPHVLMSYGEAWCNDVVRCPHWPNLTEFNCLEFNKQTGDYPDSTTLVHCSSLHMTCTCHLLQITRSVKPHLDCTDREEVLFISCDCHFKNFLCFLQLSLWPGTLRLLPSSCSSMQHVSWRANQTAAPLFIVNLIPADRLRPKAEFVLVNQ</sequence>
<name>A0A4U6VG33_SETVI</name>
<dbReference type="Gramene" id="TKW27625">
    <property type="protein sequence ID" value="TKW27625"/>
    <property type="gene ID" value="SEVIR_3G269200v2"/>
</dbReference>
<dbReference type="Proteomes" id="UP000298652">
    <property type="component" value="Chromosome 3"/>
</dbReference>
<dbReference type="EMBL" id="CM016554">
    <property type="protein sequence ID" value="TKW27625.1"/>
    <property type="molecule type" value="Genomic_DNA"/>
</dbReference>
<protein>
    <submittedName>
        <fullName evidence="1">Uncharacterized protein</fullName>
    </submittedName>
</protein>
<reference evidence="1" key="1">
    <citation type="submission" date="2019-03" db="EMBL/GenBank/DDBJ databases">
        <title>WGS assembly of Setaria viridis.</title>
        <authorList>
            <person name="Huang P."/>
            <person name="Jenkins J."/>
            <person name="Grimwood J."/>
            <person name="Barry K."/>
            <person name="Healey A."/>
            <person name="Mamidi S."/>
            <person name="Sreedasyam A."/>
            <person name="Shu S."/>
            <person name="Feldman M."/>
            <person name="Wu J."/>
            <person name="Yu Y."/>
            <person name="Chen C."/>
            <person name="Johnson J."/>
            <person name="Rokhsar D."/>
            <person name="Baxter I."/>
            <person name="Schmutz J."/>
            <person name="Brutnell T."/>
            <person name="Kellogg E."/>
        </authorList>
    </citation>
    <scope>NUCLEOTIDE SEQUENCE [LARGE SCALE GENOMIC DNA]</scope>
</reference>
<organism evidence="1 2">
    <name type="scientific">Setaria viridis</name>
    <name type="common">Green bristlegrass</name>
    <name type="synonym">Setaria italica subsp. viridis</name>
    <dbReference type="NCBI Taxonomy" id="4556"/>
    <lineage>
        <taxon>Eukaryota</taxon>
        <taxon>Viridiplantae</taxon>
        <taxon>Streptophyta</taxon>
        <taxon>Embryophyta</taxon>
        <taxon>Tracheophyta</taxon>
        <taxon>Spermatophyta</taxon>
        <taxon>Magnoliopsida</taxon>
        <taxon>Liliopsida</taxon>
        <taxon>Poales</taxon>
        <taxon>Poaceae</taxon>
        <taxon>PACMAD clade</taxon>
        <taxon>Panicoideae</taxon>
        <taxon>Panicodae</taxon>
        <taxon>Paniceae</taxon>
        <taxon>Cenchrinae</taxon>
        <taxon>Setaria</taxon>
    </lineage>
</organism>
<evidence type="ECO:0000313" key="1">
    <source>
        <dbReference type="EMBL" id="TKW27625.1"/>
    </source>
</evidence>
<accession>A0A4U6VG33</accession>
<proteinExistence type="predicted"/>
<keyword evidence="2" id="KW-1185">Reference proteome</keyword>
<dbReference type="AlphaFoldDB" id="A0A4U6VG33"/>
<evidence type="ECO:0000313" key="2">
    <source>
        <dbReference type="Proteomes" id="UP000298652"/>
    </source>
</evidence>
<gene>
    <name evidence="1" type="ORF">SEVIR_3G269200v2</name>
</gene>